<dbReference type="PANTHER" id="PTHR11802:SF479">
    <property type="entry name" value="CARBOXYPEPTIDASE"/>
    <property type="match status" value="1"/>
</dbReference>
<dbReference type="InterPro" id="IPR018202">
    <property type="entry name" value="Ser_caboxypep_ser_AS"/>
</dbReference>
<dbReference type="PRINTS" id="PR00724">
    <property type="entry name" value="CRBOXYPTASEC"/>
</dbReference>
<comment type="caution">
    <text evidence="7">The sequence shown here is derived from an EMBL/GenBank/DDBJ whole genome shotgun (WGS) entry which is preliminary data.</text>
</comment>
<dbReference type="PANTHER" id="PTHR11802">
    <property type="entry name" value="SERINE PROTEASE FAMILY S10 SERINE CARBOXYPEPTIDASE"/>
    <property type="match status" value="1"/>
</dbReference>
<keyword evidence="2 6" id="KW-0121">Carboxypeptidase</keyword>
<evidence type="ECO:0000256" key="4">
    <source>
        <dbReference type="ARBA" id="ARBA00022801"/>
    </source>
</evidence>
<dbReference type="EC" id="3.4.16.-" evidence="6"/>
<dbReference type="InterPro" id="IPR029058">
    <property type="entry name" value="AB_hydrolase_fold"/>
</dbReference>
<reference evidence="7" key="1">
    <citation type="journal article" date="2023" name="Mol. Phylogenet. Evol.">
        <title>Genome-scale phylogeny and comparative genomics of the fungal order Sordariales.</title>
        <authorList>
            <person name="Hensen N."/>
            <person name="Bonometti L."/>
            <person name="Westerberg I."/>
            <person name="Brannstrom I.O."/>
            <person name="Guillou S."/>
            <person name="Cros-Aarteil S."/>
            <person name="Calhoun S."/>
            <person name="Haridas S."/>
            <person name="Kuo A."/>
            <person name="Mondo S."/>
            <person name="Pangilinan J."/>
            <person name="Riley R."/>
            <person name="LaButti K."/>
            <person name="Andreopoulos B."/>
            <person name="Lipzen A."/>
            <person name="Chen C."/>
            <person name="Yan M."/>
            <person name="Daum C."/>
            <person name="Ng V."/>
            <person name="Clum A."/>
            <person name="Steindorff A."/>
            <person name="Ohm R.A."/>
            <person name="Martin F."/>
            <person name="Silar P."/>
            <person name="Natvig D.O."/>
            <person name="Lalanne C."/>
            <person name="Gautier V."/>
            <person name="Ament-Velasquez S.L."/>
            <person name="Kruys A."/>
            <person name="Hutchinson M.I."/>
            <person name="Powell A.J."/>
            <person name="Barry K."/>
            <person name="Miller A.N."/>
            <person name="Grigoriev I.V."/>
            <person name="Debuchy R."/>
            <person name="Gladieux P."/>
            <person name="Hiltunen Thoren M."/>
            <person name="Johannesson H."/>
        </authorList>
    </citation>
    <scope>NUCLEOTIDE SEQUENCE</scope>
    <source>
        <strain evidence="7">CBS 232.78</strain>
    </source>
</reference>
<dbReference type="EMBL" id="JAULSW010000002">
    <property type="protein sequence ID" value="KAK3389670.1"/>
    <property type="molecule type" value="Genomic_DNA"/>
</dbReference>
<accession>A0AAE0NYC0</accession>
<evidence type="ECO:0000256" key="6">
    <source>
        <dbReference type="RuleBase" id="RU361156"/>
    </source>
</evidence>
<dbReference type="SUPFAM" id="SSF53474">
    <property type="entry name" value="alpha/beta-Hydrolases"/>
    <property type="match status" value="1"/>
</dbReference>
<dbReference type="Proteomes" id="UP001285441">
    <property type="component" value="Unassembled WGS sequence"/>
</dbReference>
<feature type="chain" id="PRO_5041766768" description="Carboxypeptidase" evidence="6">
    <location>
        <begin position="20"/>
        <end position="525"/>
    </location>
</feature>
<dbReference type="GO" id="GO:0004185">
    <property type="term" value="F:serine-type carboxypeptidase activity"/>
    <property type="evidence" value="ECO:0007669"/>
    <property type="project" value="UniProtKB-UniRule"/>
</dbReference>
<dbReference type="AlphaFoldDB" id="A0AAE0NYC0"/>
<comment type="similarity">
    <text evidence="1 6">Belongs to the peptidase S10 family.</text>
</comment>
<dbReference type="GO" id="GO:0006508">
    <property type="term" value="P:proteolysis"/>
    <property type="evidence" value="ECO:0007669"/>
    <property type="project" value="UniProtKB-KW"/>
</dbReference>
<keyword evidence="6" id="KW-0732">Signal</keyword>
<evidence type="ECO:0000256" key="2">
    <source>
        <dbReference type="ARBA" id="ARBA00022645"/>
    </source>
</evidence>
<evidence type="ECO:0000313" key="7">
    <source>
        <dbReference type="EMBL" id="KAK3389670.1"/>
    </source>
</evidence>
<keyword evidence="5" id="KW-0325">Glycoprotein</keyword>
<feature type="signal peptide" evidence="6">
    <location>
        <begin position="1"/>
        <end position="19"/>
    </location>
</feature>
<keyword evidence="8" id="KW-1185">Reference proteome</keyword>
<sequence length="525" mass="57647">MRLAKILVGTILAVGSVSLSQNLDDPFGRHGWTDMMLGRLAPLRSPPQRSTVRAPRVHPPRYLNNKTAGFAVPGDELPDVLFDIGESYSGILPISNVPGEPNQLFFWFFPSTNPDATNEIVIWLNGGPGCSSMMGMLAEHGVFTWYPGTLAPVWNPYAWANLSNIVYIDQPVGTGFSVGSPTATSEEEVASQFLGFWRNFVNLFDLAGYKTYVTGESYAGKYCPFIAQAMLNHSDEFSVAGMMILDPVIADLDVQANVVAARFAQYHSNTVFRLSDEIWATINGMADRCGHNAYVDEYLVFPPAGPQPSGIPGADDRTCLIYEFIALFQEMLNPCFDRYNIVAQCPRLPDSIGMSSSSEMAVYFDRDDVKARIHAPSGSSWQECNGNVLPFDKSDPPILTAIPEVIARTGNVIIGQGQLDYVILSNGTLLAIQNMTWGGLRGFQQRHVDPFYVPLHSGWQEDDVFWASSGVLGTAHTERGLTYVEVATSGHMIPEFVHSAAYRLLELLLGRIANVSTTSPFSTDM</sequence>
<dbReference type="Pfam" id="PF00450">
    <property type="entry name" value="Peptidase_S10"/>
    <property type="match status" value="1"/>
</dbReference>
<name>A0AAE0NYC0_9PEZI</name>
<dbReference type="PROSITE" id="PS00131">
    <property type="entry name" value="CARBOXYPEPT_SER_SER"/>
    <property type="match status" value="1"/>
</dbReference>
<evidence type="ECO:0000256" key="5">
    <source>
        <dbReference type="ARBA" id="ARBA00023180"/>
    </source>
</evidence>
<dbReference type="Gene3D" id="3.40.50.1820">
    <property type="entry name" value="alpha/beta hydrolase"/>
    <property type="match status" value="1"/>
</dbReference>
<dbReference type="InterPro" id="IPR001563">
    <property type="entry name" value="Peptidase_S10"/>
</dbReference>
<reference evidence="7" key="2">
    <citation type="submission" date="2023-06" db="EMBL/GenBank/DDBJ databases">
        <authorList>
            <consortium name="Lawrence Berkeley National Laboratory"/>
            <person name="Haridas S."/>
            <person name="Hensen N."/>
            <person name="Bonometti L."/>
            <person name="Westerberg I."/>
            <person name="Brannstrom I.O."/>
            <person name="Guillou S."/>
            <person name="Cros-Aarteil S."/>
            <person name="Calhoun S."/>
            <person name="Kuo A."/>
            <person name="Mondo S."/>
            <person name="Pangilinan J."/>
            <person name="Riley R."/>
            <person name="LaButti K."/>
            <person name="Andreopoulos B."/>
            <person name="Lipzen A."/>
            <person name="Chen C."/>
            <person name="Yanf M."/>
            <person name="Daum C."/>
            <person name="Ng V."/>
            <person name="Clum A."/>
            <person name="Steindorff A."/>
            <person name="Ohm R."/>
            <person name="Martin F."/>
            <person name="Silar P."/>
            <person name="Natvig D."/>
            <person name="Lalanne C."/>
            <person name="Gautier V."/>
            <person name="Ament-velasquez S.L."/>
            <person name="Kruys A."/>
            <person name="Hutchinson M.I."/>
            <person name="Powell A.J."/>
            <person name="Barry K."/>
            <person name="Miller A.N."/>
            <person name="Grigoriev I.V."/>
            <person name="Debuchy R."/>
            <person name="Gladieux P."/>
            <person name="Thoren M.H."/>
            <person name="Johannesson H."/>
        </authorList>
    </citation>
    <scope>NUCLEOTIDE SEQUENCE</scope>
    <source>
        <strain evidence="7">CBS 232.78</strain>
    </source>
</reference>
<gene>
    <name evidence="7" type="ORF">B0H63DRAFT_428196</name>
</gene>
<organism evidence="7 8">
    <name type="scientific">Podospora didyma</name>
    <dbReference type="NCBI Taxonomy" id="330526"/>
    <lineage>
        <taxon>Eukaryota</taxon>
        <taxon>Fungi</taxon>
        <taxon>Dikarya</taxon>
        <taxon>Ascomycota</taxon>
        <taxon>Pezizomycotina</taxon>
        <taxon>Sordariomycetes</taxon>
        <taxon>Sordariomycetidae</taxon>
        <taxon>Sordariales</taxon>
        <taxon>Podosporaceae</taxon>
        <taxon>Podospora</taxon>
    </lineage>
</organism>
<evidence type="ECO:0000256" key="1">
    <source>
        <dbReference type="ARBA" id="ARBA00009431"/>
    </source>
</evidence>
<keyword evidence="3 6" id="KW-0645">Protease</keyword>
<keyword evidence="4 6" id="KW-0378">Hydrolase</keyword>
<protein>
    <recommendedName>
        <fullName evidence="6">Carboxypeptidase</fullName>
        <ecNumber evidence="6">3.4.16.-</ecNumber>
    </recommendedName>
</protein>
<evidence type="ECO:0000313" key="8">
    <source>
        <dbReference type="Proteomes" id="UP001285441"/>
    </source>
</evidence>
<proteinExistence type="inferred from homology"/>
<evidence type="ECO:0000256" key="3">
    <source>
        <dbReference type="ARBA" id="ARBA00022670"/>
    </source>
</evidence>